<dbReference type="RefSeq" id="WP_270039691.1">
    <property type="nucleotide sequence ID" value="NZ_JAPDOD010000006.1"/>
</dbReference>
<dbReference type="Pfam" id="PF04237">
    <property type="entry name" value="YjbR"/>
    <property type="match status" value="1"/>
</dbReference>
<dbReference type="GO" id="GO:0003677">
    <property type="term" value="F:DNA binding"/>
    <property type="evidence" value="ECO:0007669"/>
    <property type="project" value="UniProtKB-KW"/>
</dbReference>
<sequence length="114" mass="12621">MPEWKDVVEIGSRFPGVEEGTSYGTPSMKVRGKFMCRLRTNPDALVVRVIDLADRDALLKGEPDVFFITPHYDGYPAVLVRLEAVGLEQLAELIEDAWRIQASKRAIAAFDAGG</sequence>
<evidence type="ECO:0000313" key="1">
    <source>
        <dbReference type="EMBL" id="MDA0160708.1"/>
    </source>
</evidence>
<keyword evidence="1" id="KW-0238">DNA-binding</keyword>
<proteinExistence type="predicted"/>
<keyword evidence="2" id="KW-1185">Reference proteome</keyword>
<name>A0A9X3S4L6_9ACTN</name>
<comment type="caution">
    <text evidence="1">The sequence shown here is derived from an EMBL/GenBank/DDBJ whole genome shotgun (WGS) entry which is preliminary data.</text>
</comment>
<dbReference type="SUPFAM" id="SSF142906">
    <property type="entry name" value="YjbR-like"/>
    <property type="match status" value="1"/>
</dbReference>
<evidence type="ECO:0000313" key="2">
    <source>
        <dbReference type="Proteomes" id="UP001149140"/>
    </source>
</evidence>
<dbReference type="InterPro" id="IPR058532">
    <property type="entry name" value="YjbR/MT2646/Rv2570-like"/>
</dbReference>
<protein>
    <submittedName>
        <fullName evidence="1">MmcQ/YjbR family DNA-binding protein</fullName>
    </submittedName>
</protein>
<dbReference type="Proteomes" id="UP001149140">
    <property type="component" value="Unassembled WGS sequence"/>
</dbReference>
<organism evidence="1 2">
    <name type="scientific">Solirubrobacter ginsenosidimutans</name>
    <dbReference type="NCBI Taxonomy" id="490573"/>
    <lineage>
        <taxon>Bacteria</taxon>
        <taxon>Bacillati</taxon>
        <taxon>Actinomycetota</taxon>
        <taxon>Thermoleophilia</taxon>
        <taxon>Solirubrobacterales</taxon>
        <taxon>Solirubrobacteraceae</taxon>
        <taxon>Solirubrobacter</taxon>
    </lineage>
</organism>
<dbReference type="AlphaFoldDB" id="A0A9X3S4L6"/>
<dbReference type="InterPro" id="IPR038056">
    <property type="entry name" value="YjbR-like_sf"/>
</dbReference>
<dbReference type="EMBL" id="JAPDOD010000006">
    <property type="protein sequence ID" value="MDA0160708.1"/>
    <property type="molecule type" value="Genomic_DNA"/>
</dbReference>
<gene>
    <name evidence="1" type="ORF">OM076_10565</name>
</gene>
<reference evidence="1" key="1">
    <citation type="submission" date="2022-10" db="EMBL/GenBank/DDBJ databases">
        <title>The WGS of Solirubrobacter ginsenosidimutans DSM 21036.</title>
        <authorList>
            <person name="Jiang Z."/>
        </authorList>
    </citation>
    <scope>NUCLEOTIDE SEQUENCE</scope>
    <source>
        <strain evidence="1">DSM 21036</strain>
    </source>
</reference>
<accession>A0A9X3S4L6</accession>